<evidence type="ECO:0000313" key="3">
    <source>
        <dbReference type="Proteomes" id="UP001432322"/>
    </source>
</evidence>
<feature type="non-terminal residue" evidence="2">
    <location>
        <position position="164"/>
    </location>
</feature>
<feature type="domain" description="DUF7752" evidence="1">
    <location>
        <begin position="58"/>
        <end position="153"/>
    </location>
</feature>
<gene>
    <name evidence="2" type="ORF">PFISCL1PPCAC_22038</name>
</gene>
<feature type="non-terminal residue" evidence="2">
    <location>
        <position position="1"/>
    </location>
</feature>
<dbReference type="AlphaFoldDB" id="A0AAV5WIK0"/>
<evidence type="ECO:0000313" key="2">
    <source>
        <dbReference type="EMBL" id="GMT30741.1"/>
    </source>
</evidence>
<proteinExistence type="predicted"/>
<comment type="caution">
    <text evidence="2">The sequence shown here is derived from an EMBL/GenBank/DDBJ whole genome shotgun (WGS) entry which is preliminary data.</text>
</comment>
<evidence type="ECO:0000259" key="1">
    <source>
        <dbReference type="Pfam" id="PF24934"/>
    </source>
</evidence>
<name>A0AAV5WIK0_9BILA</name>
<dbReference type="InterPro" id="IPR056654">
    <property type="entry name" value="DUF7752"/>
</dbReference>
<dbReference type="Proteomes" id="UP001432322">
    <property type="component" value="Unassembled WGS sequence"/>
</dbReference>
<organism evidence="2 3">
    <name type="scientific">Pristionchus fissidentatus</name>
    <dbReference type="NCBI Taxonomy" id="1538716"/>
    <lineage>
        <taxon>Eukaryota</taxon>
        <taxon>Metazoa</taxon>
        <taxon>Ecdysozoa</taxon>
        <taxon>Nematoda</taxon>
        <taxon>Chromadorea</taxon>
        <taxon>Rhabditida</taxon>
        <taxon>Rhabditina</taxon>
        <taxon>Diplogasteromorpha</taxon>
        <taxon>Diplogasteroidea</taxon>
        <taxon>Neodiplogasteridae</taxon>
        <taxon>Pristionchus</taxon>
    </lineage>
</organism>
<dbReference type="EMBL" id="BTSY01000005">
    <property type="protein sequence ID" value="GMT30741.1"/>
    <property type="molecule type" value="Genomic_DNA"/>
</dbReference>
<sequence>FQNRQKTDFIAGLDPVDEVLTAQVRDHEAANQRKFGAKLAEWTGKDGRGYEYEALVRYLNYYDGLAELAFFFVEWAEHEEISMRRFREIHIIVLLIQFCLGIYDELEAAITPIPLGTQPLEPRVAITNLGKIVLNFLRWLSSRSFKRIKCVTFDKPDLGVEGCF</sequence>
<dbReference type="Pfam" id="PF24934">
    <property type="entry name" value="DUF7752"/>
    <property type="match status" value="1"/>
</dbReference>
<accession>A0AAV5WIK0</accession>
<protein>
    <recommendedName>
        <fullName evidence="1">DUF7752 domain-containing protein</fullName>
    </recommendedName>
</protein>
<reference evidence="2" key="1">
    <citation type="submission" date="2023-10" db="EMBL/GenBank/DDBJ databases">
        <title>Genome assembly of Pristionchus species.</title>
        <authorList>
            <person name="Yoshida K."/>
            <person name="Sommer R.J."/>
        </authorList>
    </citation>
    <scope>NUCLEOTIDE SEQUENCE</scope>
    <source>
        <strain evidence="2">RS5133</strain>
    </source>
</reference>
<keyword evidence="3" id="KW-1185">Reference proteome</keyword>